<evidence type="ECO:0000313" key="2">
    <source>
        <dbReference type="Proteomes" id="UP000248857"/>
    </source>
</evidence>
<dbReference type="Proteomes" id="UP000248857">
    <property type="component" value="Unassembled WGS sequence"/>
</dbReference>
<name>A0A2W1JIS8_9CYAN</name>
<dbReference type="EMBL" id="PQWO01000006">
    <property type="protein sequence ID" value="PZD73369.1"/>
    <property type="molecule type" value="Genomic_DNA"/>
</dbReference>
<accession>A0A2W1JIS8</accession>
<gene>
    <name evidence="1" type="ORF">C1752_02260</name>
</gene>
<reference evidence="1 2" key="1">
    <citation type="journal article" date="2018" name="Sci. Rep.">
        <title>A novel species of the marine cyanobacterium Acaryochloris with a unique pigment content and lifestyle.</title>
        <authorList>
            <person name="Partensky F."/>
            <person name="Six C."/>
            <person name="Ratin M."/>
            <person name="Garczarek L."/>
            <person name="Vaulot D."/>
            <person name="Probert I."/>
            <person name="Calteau A."/>
            <person name="Gourvil P."/>
            <person name="Marie D."/>
            <person name="Grebert T."/>
            <person name="Bouchier C."/>
            <person name="Le Panse S."/>
            <person name="Gachenot M."/>
            <person name="Rodriguez F."/>
            <person name="Garrido J.L."/>
        </authorList>
    </citation>
    <scope>NUCLEOTIDE SEQUENCE [LARGE SCALE GENOMIC DNA]</scope>
    <source>
        <strain evidence="1 2">RCC1774</strain>
    </source>
</reference>
<keyword evidence="2" id="KW-1185">Reference proteome</keyword>
<comment type="caution">
    <text evidence="1">The sequence shown here is derived from an EMBL/GenBank/DDBJ whole genome shotgun (WGS) entry which is preliminary data.</text>
</comment>
<dbReference type="AlphaFoldDB" id="A0A2W1JIS8"/>
<evidence type="ECO:0000313" key="1">
    <source>
        <dbReference type="EMBL" id="PZD73369.1"/>
    </source>
</evidence>
<sequence length="73" mass="8633">MSEAINYTHLSEKEFWEMLEEGYCHQDPLFYEEFKRRAAEGRRYDPSTDPQAWEKSNAAMIAFMDRVGLPHSS</sequence>
<dbReference type="RefSeq" id="WP_110986221.1">
    <property type="nucleotide sequence ID" value="NZ_CAWNWM010000006.1"/>
</dbReference>
<protein>
    <submittedName>
        <fullName evidence="1">Uncharacterized protein</fullName>
    </submittedName>
</protein>
<organism evidence="1 2">
    <name type="scientific">Acaryochloris thomasi RCC1774</name>
    <dbReference type="NCBI Taxonomy" id="1764569"/>
    <lineage>
        <taxon>Bacteria</taxon>
        <taxon>Bacillati</taxon>
        <taxon>Cyanobacteriota</taxon>
        <taxon>Cyanophyceae</taxon>
        <taxon>Acaryochloridales</taxon>
        <taxon>Acaryochloridaceae</taxon>
        <taxon>Acaryochloris</taxon>
        <taxon>Acaryochloris thomasi</taxon>
    </lineage>
</organism>
<proteinExistence type="predicted"/>